<dbReference type="PANTHER" id="PTHR21660:SF1">
    <property type="entry name" value="ACYL-COENZYME A THIOESTERASE 13"/>
    <property type="match status" value="1"/>
</dbReference>
<dbReference type="Proteomes" id="UP000182840">
    <property type="component" value="Chromosome"/>
</dbReference>
<keyword evidence="2" id="KW-0378">Hydrolase</keyword>
<dbReference type="Pfam" id="PF03061">
    <property type="entry name" value="4HBT"/>
    <property type="match status" value="1"/>
</dbReference>
<evidence type="ECO:0000256" key="2">
    <source>
        <dbReference type="ARBA" id="ARBA00022801"/>
    </source>
</evidence>
<reference evidence="5" key="1">
    <citation type="submission" date="2016-11" db="EMBL/GenBank/DDBJ databases">
        <title>Mesorhizobium oceanicum sp. nov., isolated from deep seawater in South China Sea.</title>
        <authorList>
            <person name="Fu G.-Y."/>
        </authorList>
    </citation>
    <scope>NUCLEOTIDE SEQUENCE [LARGE SCALE GENOMIC DNA]</scope>
    <source>
        <strain evidence="5">B7</strain>
    </source>
</reference>
<dbReference type="OrthoDB" id="8588611at2"/>
<dbReference type="CDD" id="cd03443">
    <property type="entry name" value="PaaI_thioesterase"/>
    <property type="match status" value="1"/>
</dbReference>
<feature type="domain" description="Thioesterase" evidence="3">
    <location>
        <begin position="56"/>
        <end position="131"/>
    </location>
</feature>
<organism evidence="4 5">
    <name type="scientific">Aquibium oceanicum</name>
    <dbReference type="NCBI Taxonomy" id="1670800"/>
    <lineage>
        <taxon>Bacteria</taxon>
        <taxon>Pseudomonadati</taxon>
        <taxon>Pseudomonadota</taxon>
        <taxon>Alphaproteobacteria</taxon>
        <taxon>Hyphomicrobiales</taxon>
        <taxon>Phyllobacteriaceae</taxon>
        <taxon>Aquibium</taxon>
    </lineage>
</organism>
<proteinExistence type="inferred from homology"/>
<evidence type="ECO:0000313" key="5">
    <source>
        <dbReference type="Proteomes" id="UP000182840"/>
    </source>
</evidence>
<evidence type="ECO:0000256" key="1">
    <source>
        <dbReference type="ARBA" id="ARBA00008324"/>
    </source>
</evidence>
<gene>
    <name evidence="4" type="ORF">BSQ44_16745</name>
</gene>
<dbReference type="SUPFAM" id="SSF54637">
    <property type="entry name" value="Thioesterase/thiol ester dehydrase-isomerase"/>
    <property type="match status" value="1"/>
</dbReference>
<dbReference type="InterPro" id="IPR029069">
    <property type="entry name" value="HotDog_dom_sf"/>
</dbReference>
<dbReference type="InterPro" id="IPR006683">
    <property type="entry name" value="Thioestr_dom"/>
</dbReference>
<dbReference type="GO" id="GO:0047617">
    <property type="term" value="F:fatty acyl-CoA hydrolase activity"/>
    <property type="evidence" value="ECO:0007669"/>
    <property type="project" value="InterPro"/>
</dbReference>
<dbReference type="STRING" id="1670800.BSQ44_16745"/>
<dbReference type="AlphaFoldDB" id="A0A1L3STX4"/>
<dbReference type="PANTHER" id="PTHR21660">
    <property type="entry name" value="THIOESTERASE SUPERFAMILY MEMBER-RELATED"/>
    <property type="match status" value="1"/>
</dbReference>
<accession>A0A1L3STX4</accession>
<dbReference type="EMBL" id="CP018171">
    <property type="protein sequence ID" value="APH72830.1"/>
    <property type="molecule type" value="Genomic_DNA"/>
</dbReference>
<dbReference type="KEGG" id="meso:BSQ44_16745"/>
<dbReference type="InterPro" id="IPR039298">
    <property type="entry name" value="ACOT13"/>
</dbReference>
<name>A0A1L3STX4_9HYPH</name>
<keyword evidence="5" id="KW-1185">Reference proteome</keyword>
<evidence type="ECO:0000313" key="4">
    <source>
        <dbReference type="EMBL" id="APH72830.1"/>
    </source>
</evidence>
<comment type="similarity">
    <text evidence="1">Belongs to the thioesterase PaaI family.</text>
</comment>
<dbReference type="Gene3D" id="3.10.129.10">
    <property type="entry name" value="Hotdog Thioesterase"/>
    <property type="match status" value="1"/>
</dbReference>
<protein>
    <recommendedName>
        <fullName evidence="3">Thioesterase domain-containing protein</fullName>
    </recommendedName>
</protein>
<evidence type="ECO:0000259" key="3">
    <source>
        <dbReference type="Pfam" id="PF03061"/>
    </source>
</evidence>
<sequence length="144" mass="15402">MRGSAVTAFGVKEAEETLARVFAPWIVEMGLKPVGFDARGGSFVLPENRALVHVGGVICGQATAAAADTCSVVALSALNGRFRICTTVDLTTHFIRPLKPGEVEIRVDVLSNGRRMAYTKVEMRAKGEEKIAVTATSAFAYLED</sequence>